<accession>A0ABN9XZX4</accession>
<dbReference type="EMBL" id="CAUYUJ010021599">
    <property type="protein sequence ID" value="CAK0905715.1"/>
    <property type="molecule type" value="Genomic_DNA"/>
</dbReference>
<name>A0ABN9XZX4_9DINO</name>
<evidence type="ECO:0000313" key="2">
    <source>
        <dbReference type="EMBL" id="CAK0905715.1"/>
    </source>
</evidence>
<feature type="compositionally biased region" description="Low complexity" evidence="1">
    <location>
        <begin position="449"/>
        <end position="460"/>
    </location>
</feature>
<comment type="caution">
    <text evidence="2">The sequence shown here is derived from an EMBL/GenBank/DDBJ whole genome shotgun (WGS) entry which is preliminary data.</text>
</comment>
<reference evidence="2" key="1">
    <citation type="submission" date="2023-10" db="EMBL/GenBank/DDBJ databases">
        <authorList>
            <person name="Chen Y."/>
            <person name="Shah S."/>
            <person name="Dougan E. K."/>
            <person name="Thang M."/>
            <person name="Chan C."/>
        </authorList>
    </citation>
    <scope>NUCLEOTIDE SEQUENCE [LARGE SCALE GENOMIC DNA]</scope>
</reference>
<feature type="region of interest" description="Disordered" evidence="1">
    <location>
        <begin position="402"/>
        <end position="509"/>
    </location>
</feature>
<feature type="region of interest" description="Disordered" evidence="1">
    <location>
        <begin position="188"/>
        <end position="210"/>
    </location>
</feature>
<feature type="compositionally biased region" description="Basic and acidic residues" evidence="1">
    <location>
        <begin position="195"/>
        <end position="210"/>
    </location>
</feature>
<gene>
    <name evidence="2" type="ORF">PCOR1329_LOCUS81307</name>
</gene>
<evidence type="ECO:0000256" key="1">
    <source>
        <dbReference type="SAM" id="MobiDB-lite"/>
    </source>
</evidence>
<keyword evidence="3" id="KW-1185">Reference proteome</keyword>
<feature type="compositionally biased region" description="Basic residues" evidence="1">
    <location>
        <begin position="433"/>
        <end position="442"/>
    </location>
</feature>
<dbReference type="Proteomes" id="UP001189429">
    <property type="component" value="Unassembled WGS sequence"/>
</dbReference>
<dbReference type="InterPro" id="IPR032675">
    <property type="entry name" value="LRR_dom_sf"/>
</dbReference>
<feature type="compositionally biased region" description="Basic residues" evidence="1">
    <location>
        <begin position="461"/>
        <end position="470"/>
    </location>
</feature>
<dbReference type="SUPFAM" id="SSF52047">
    <property type="entry name" value="RNI-like"/>
    <property type="match status" value="1"/>
</dbReference>
<protein>
    <submittedName>
        <fullName evidence="2">Uncharacterized protein</fullName>
    </submittedName>
</protein>
<sequence length="560" mass="61742">MGCCMASRQAGGPPPHAPGLEGVPVPAGHQESDALPQSPEEVCFDPTRYTDAASLFDALAFTVEGLHPVRLVRMSWLLQQRGTVLKRRQELPEEAFVSADELRAVWDASGRGGRDQVAPIISISFCWDSREHPDPNGVQLSLVIDTLEQERRKYSRACWSFKGFSEIGVFWDWASLLQGDRDKAETARAAALQEGKTKKDAQEASDEAYRTPAEKAAFQHGLQETMDLWYAHQATTVLLLTQHPRERGSTREFGYDQSGWTTYERCSAEQLKKVYREDAEWSAVADLGHGAGAAAAGRGWPMGPDQFDRLIEDRTFTNGSDREAVKALFRRMSRAQLGSVTKLDLDGMPPPTPEQAAGLAGCLRLCARLEKLHLMNCKIGPAGAEVLAGALPSVPHLRVLNLRDNERHRRRRRAGPGGGAALHARPEGAAPARQRHRLRRRAGPGGGAALHAPPADAGPARQRHRRRRRPGPGGGAALHAQPTVVEPVRERHRRQRRSGAEGRLQRPSRHFARRLSWGARRGCWETQQGARQGRRAYGVRGGASQADLRHGPGLEAQMHY</sequence>
<feature type="region of interest" description="Disordered" evidence="1">
    <location>
        <begin position="527"/>
        <end position="560"/>
    </location>
</feature>
<organism evidence="2 3">
    <name type="scientific">Prorocentrum cordatum</name>
    <dbReference type="NCBI Taxonomy" id="2364126"/>
    <lineage>
        <taxon>Eukaryota</taxon>
        <taxon>Sar</taxon>
        <taxon>Alveolata</taxon>
        <taxon>Dinophyceae</taxon>
        <taxon>Prorocentrales</taxon>
        <taxon>Prorocentraceae</taxon>
        <taxon>Prorocentrum</taxon>
    </lineage>
</organism>
<dbReference type="Gene3D" id="3.80.10.10">
    <property type="entry name" value="Ribonuclease Inhibitor"/>
    <property type="match status" value="1"/>
</dbReference>
<proteinExistence type="predicted"/>
<evidence type="ECO:0000313" key="3">
    <source>
        <dbReference type="Proteomes" id="UP001189429"/>
    </source>
</evidence>
<feature type="region of interest" description="Disordered" evidence="1">
    <location>
        <begin position="1"/>
        <end position="39"/>
    </location>
</feature>